<dbReference type="WBParaSite" id="nRc.2.0.1.t30610-RA">
    <property type="protein sequence ID" value="nRc.2.0.1.t30610-RA"/>
    <property type="gene ID" value="nRc.2.0.1.g30610"/>
</dbReference>
<protein>
    <submittedName>
        <fullName evidence="2">Uncharacterized protein</fullName>
    </submittedName>
</protein>
<keyword evidence="1" id="KW-1185">Reference proteome</keyword>
<proteinExistence type="predicted"/>
<accession>A0A915JW14</accession>
<dbReference type="Proteomes" id="UP000887565">
    <property type="component" value="Unplaced"/>
</dbReference>
<reference evidence="2" key="1">
    <citation type="submission" date="2022-11" db="UniProtKB">
        <authorList>
            <consortium name="WormBaseParasite"/>
        </authorList>
    </citation>
    <scope>IDENTIFICATION</scope>
</reference>
<organism evidence="1 2">
    <name type="scientific">Romanomermis culicivorax</name>
    <name type="common">Nematode worm</name>
    <dbReference type="NCBI Taxonomy" id="13658"/>
    <lineage>
        <taxon>Eukaryota</taxon>
        <taxon>Metazoa</taxon>
        <taxon>Ecdysozoa</taxon>
        <taxon>Nematoda</taxon>
        <taxon>Enoplea</taxon>
        <taxon>Dorylaimia</taxon>
        <taxon>Mermithida</taxon>
        <taxon>Mermithoidea</taxon>
        <taxon>Mermithidae</taxon>
        <taxon>Romanomermis</taxon>
    </lineage>
</organism>
<evidence type="ECO:0000313" key="2">
    <source>
        <dbReference type="WBParaSite" id="nRc.2.0.1.t30610-RA"/>
    </source>
</evidence>
<sequence>MLNNILKECHSICKVRKAAKDLDYSTSSNFFAKNNDW</sequence>
<name>A0A915JW14_ROMCU</name>
<evidence type="ECO:0000313" key="1">
    <source>
        <dbReference type="Proteomes" id="UP000887565"/>
    </source>
</evidence>
<dbReference type="AlphaFoldDB" id="A0A915JW14"/>